<sequence length="175" mass="19904">MAHWEPVLTDLIATRGRALTAYATMLCGNSSEGEDLTQEALTKVFTTLRRRSRDDALEYAEAYVRRTIFSLYLDRARRQQRWSAVRHLFTRTDASDHNGRAPAWVDSAGDRVDVQRALQTLTERQRACTVLRYYADLTVPQIADELYLSAGAVKRYLHEAKGRLARVLAVEGDQS</sequence>
<evidence type="ECO:0000256" key="5">
    <source>
        <dbReference type="ARBA" id="ARBA00023163"/>
    </source>
</evidence>
<dbReference type="GO" id="GO:0006352">
    <property type="term" value="P:DNA-templated transcription initiation"/>
    <property type="evidence" value="ECO:0007669"/>
    <property type="project" value="InterPro"/>
</dbReference>
<dbReference type="Gene3D" id="1.10.1740.10">
    <property type="match status" value="1"/>
</dbReference>
<reference evidence="8 9" key="1">
    <citation type="submission" date="2020-10" db="EMBL/GenBank/DDBJ databases">
        <title>Haloactinobacterium sp. RN3S43, a bacterium isolated from saline soil.</title>
        <authorList>
            <person name="Sun J.-Q."/>
        </authorList>
    </citation>
    <scope>NUCLEOTIDE SEQUENCE [LARGE SCALE GENOMIC DNA]</scope>
    <source>
        <strain evidence="8 9">RN3S43</strain>
    </source>
</reference>
<evidence type="ECO:0000256" key="4">
    <source>
        <dbReference type="ARBA" id="ARBA00023125"/>
    </source>
</evidence>
<feature type="domain" description="RNA polymerase sigma-70 region 2" evidence="6">
    <location>
        <begin position="12"/>
        <end position="81"/>
    </location>
</feature>
<evidence type="ECO:0000256" key="2">
    <source>
        <dbReference type="ARBA" id="ARBA00023015"/>
    </source>
</evidence>
<dbReference type="InterPro" id="IPR036388">
    <property type="entry name" value="WH-like_DNA-bd_sf"/>
</dbReference>
<dbReference type="InterPro" id="IPR013325">
    <property type="entry name" value="RNA_pol_sigma_r2"/>
</dbReference>
<dbReference type="Proteomes" id="UP000593758">
    <property type="component" value="Chromosome"/>
</dbReference>
<keyword evidence="9" id="KW-1185">Reference proteome</keyword>
<dbReference type="KEGG" id="halt:IM660_03380"/>
<dbReference type="Pfam" id="PF08281">
    <property type="entry name" value="Sigma70_r4_2"/>
    <property type="match status" value="1"/>
</dbReference>
<evidence type="ECO:0000259" key="7">
    <source>
        <dbReference type="Pfam" id="PF08281"/>
    </source>
</evidence>
<evidence type="ECO:0000313" key="9">
    <source>
        <dbReference type="Proteomes" id="UP000593758"/>
    </source>
</evidence>
<dbReference type="InterPro" id="IPR039425">
    <property type="entry name" value="RNA_pol_sigma-70-like"/>
</dbReference>
<accession>A0A7M1SUZ7</accession>
<keyword evidence="2" id="KW-0805">Transcription regulation</keyword>
<dbReference type="InterPro" id="IPR013249">
    <property type="entry name" value="RNA_pol_sigma70_r4_t2"/>
</dbReference>
<gene>
    <name evidence="8" type="ORF">IM660_03380</name>
</gene>
<name>A0A7M1SUZ7_9MICO</name>
<organism evidence="8 9">
    <name type="scientific">Ruania alkalisoli</name>
    <dbReference type="NCBI Taxonomy" id="2779775"/>
    <lineage>
        <taxon>Bacteria</taxon>
        <taxon>Bacillati</taxon>
        <taxon>Actinomycetota</taxon>
        <taxon>Actinomycetes</taxon>
        <taxon>Micrococcales</taxon>
        <taxon>Ruaniaceae</taxon>
        <taxon>Ruania</taxon>
    </lineage>
</organism>
<dbReference type="RefSeq" id="WP_193498018.1">
    <property type="nucleotide sequence ID" value="NZ_CP063169.1"/>
</dbReference>
<proteinExistence type="inferred from homology"/>
<keyword evidence="5" id="KW-0804">Transcription</keyword>
<dbReference type="EMBL" id="CP063169">
    <property type="protein sequence ID" value="QOR71355.1"/>
    <property type="molecule type" value="Genomic_DNA"/>
</dbReference>
<keyword evidence="4" id="KW-0238">DNA-binding</keyword>
<dbReference type="GO" id="GO:0003677">
    <property type="term" value="F:DNA binding"/>
    <property type="evidence" value="ECO:0007669"/>
    <property type="project" value="UniProtKB-KW"/>
</dbReference>
<dbReference type="AlphaFoldDB" id="A0A7M1SUZ7"/>
<feature type="domain" description="RNA polymerase sigma factor 70 region 4 type 2" evidence="7">
    <location>
        <begin position="113"/>
        <end position="164"/>
    </location>
</feature>
<protein>
    <submittedName>
        <fullName evidence="8">Sigma-70 family RNA polymerase sigma factor</fullName>
    </submittedName>
</protein>
<evidence type="ECO:0000256" key="1">
    <source>
        <dbReference type="ARBA" id="ARBA00010641"/>
    </source>
</evidence>
<dbReference type="Pfam" id="PF04542">
    <property type="entry name" value="Sigma70_r2"/>
    <property type="match status" value="1"/>
</dbReference>
<dbReference type="InterPro" id="IPR013324">
    <property type="entry name" value="RNA_pol_sigma_r3/r4-like"/>
</dbReference>
<dbReference type="InterPro" id="IPR014284">
    <property type="entry name" value="RNA_pol_sigma-70_dom"/>
</dbReference>
<dbReference type="NCBIfam" id="TIGR02937">
    <property type="entry name" value="sigma70-ECF"/>
    <property type="match status" value="1"/>
</dbReference>
<dbReference type="GO" id="GO:0016987">
    <property type="term" value="F:sigma factor activity"/>
    <property type="evidence" value="ECO:0007669"/>
    <property type="project" value="UniProtKB-KW"/>
</dbReference>
<dbReference type="SUPFAM" id="SSF88946">
    <property type="entry name" value="Sigma2 domain of RNA polymerase sigma factors"/>
    <property type="match status" value="1"/>
</dbReference>
<keyword evidence="3" id="KW-0731">Sigma factor</keyword>
<dbReference type="PANTHER" id="PTHR43133">
    <property type="entry name" value="RNA POLYMERASE ECF-TYPE SIGMA FACTO"/>
    <property type="match status" value="1"/>
</dbReference>
<dbReference type="InterPro" id="IPR007627">
    <property type="entry name" value="RNA_pol_sigma70_r2"/>
</dbReference>
<evidence type="ECO:0000256" key="3">
    <source>
        <dbReference type="ARBA" id="ARBA00023082"/>
    </source>
</evidence>
<dbReference type="Gene3D" id="1.10.10.10">
    <property type="entry name" value="Winged helix-like DNA-binding domain superfamily/Winged helix DNA-binding domain"/>
    <property type="match status" value="1"/>
</dbReference>
<dbReference type="CDD" id="cd06171">
    <property type="entry name" value="Sigma70_r4"/>
    <property type="match status" value="1"/>
</dbReference>
<comment type="similarity">
    <text evidence="1">Belongs to the sigma-70 factor family. ECF subfamily.</text>
</comment>
<dbReference type="PANTHER" id="PTHR43133:SF50">
    <property type="entry name" value="ECF RNA POLYMERASE SIGMA FACTOR SIGM"/>
    <property type="match status" value="1"/>
</dbReference>
<evidence type="ECO:0000313" key="8">
    <source>
        <dbReference type="EMBL" id="QOR71355.1"/>
    </source>
</evidence>
<evidence type="ECO:0000259" key="6">
    <source>
        <dbReference type="Pfam" id="PF04542"/>
    </source>
</evidence>
<dbReference type="SUPFAM" id="SSF88659">
    <property type="entry name" value="Sigma3 and sigma4 domains of RNA polymerase sigma factors"/>
    <property type="match status" value="1"/>
</dbReference>